<reference evidence="3" key="1">
    <citation type="submission" date="2017-02" db="UniProtKB">
        <authorList>
            <consortium name="WormBaseParasite"/>
        </authorList>
    </citation>
    <scope>IDENTIFICATION</scope>
</reference>
<dbReference type="EMBL" id="UYSL01000309">
    <property type="protein sequence ID" value="VDL63447.1"/>
    <property type="molecule type" value="Genomic_DNA"/>
</dbReference>
<dbReference type="Proteomes" id="UP000271162">
    <property type="component" value="Unassembled WGS sequence"/>
</dbReference>
<keyword evidence="2" id="KW-1185">Reference proteome</keyword>
<reference evidence="1 2" key="2">
    <citation type="submission" date="2018-11" db="EMBL/GenBank/DDBJ databases">
        <authorList>
            <consortium name="Pathogen Informatics"/>
        </authorList>
    </citation>
    <scope>NUCLEOTIDE SEQUENCE [LARGE SCALE GENOMIC DNA]</scope>
</reference>
<accession>A0A0N4XDN1</accession>
<sequence length="81" mass="9261">MNPKDTMKGVIHNFHPQYQQYTQYSNPQRSAIGASMSHDEEHLVASGSGGTNYVFKHDAHWFARSIYTGPFTRNQLDAYII</sequence>
<evidence type="ECO:0000313" key="3">
    <source>
        <dbReference type="WBParaSite" id="NBR_0000063301-mRNA-1"/>
    </source>
</evidence>
<organism evidence="3">
    <name type="scientific">Nippostrongylus brasiliensis</name>
    <name type="common">Rat hookworm</name>
    <dbReference type="NCBI Taxonomy" id="27835"/>
    <lineage>
        <taxon>Eukaryota</taxon>
        <taxon>Metazoa</taxon>
        <taxon>Ecdysozoa</taxon>
        <taxon>Nematoda</taxon>
        <taxon>Chromadorea</taxon>
        <taxon>Rhabditida</taxon>
        <taxon>Rhabditina</taxon>
        <taxon>Rhabditomorpha</taxon>
        <taxon>Strongyloidea</taxon>
        <taxon>Heligmosomidae</taxon>
        <taxon>Nippostrongylus</taxon>
    </lineage>
</organism>
<gene>
    <name evidence="1" type="ORF">NBR_LOCUS634</name>
</gene>
<protein>
    <submittedName>
        <fullName evidence="3">WD_REPEATS_REGION domain-containing protein</fullName>
    </submittedName>
</protein>
<dbReference type="STRING" id="27835.A0A0N4XDN1"/>
<proteinExistence type="predicted"/>
<name>A0A0N4XDN1_NIPBR</name>
<evidence type="ECO:0000313" key="1">
    <source>
        <dbReference type="EMBL" id="VDL63447.1"/>
    </source>
</evidence>
<dbReference type="WBParaSite" id="NBR_0000063301-mRNA-1">
    <property type="protein sequence ID" value="NBR_0000063301-mRNA-1"/>
    <property type="gene ID" value="NBR_0000063301"/>
</dbReference>
<evidence type="ECO:0000313" key="2">
    <source>
        <dbReference type="Proteomes" id="UP000271162"/>
    </source>
</evidence>
<dbReference type="AlphaFoldDB" id="A0A0N4XDN1"/>